<feature type="non-terminal residue" evidence="3">
    <location>
        <position position="148"/>
    </location>
</feature>
<keyword evidence="4" id="KW-1185">Reference proteome</keyword>
<keyword evidence="1" id="KW-0333">Golgi apparatus</keyword>
<proteinExistence type="inferred from homology"/>
<feature type="domain" description="Conserved oligomeric complex COG6 N-terminal" evidence="2">
    <location>
        <begin position="33"/>
        <end position="145"/>
    </location>
</feature>
<keyword evidence="1" id="KW-0813">Transport</keyword>
<gene>
    <name evidence="3" type="ORF">CSSPTR1EN2_LOCUS18789</name>
</gene>
<protein>
    <recommendedName>
        <fullName evidence="1">Conserved oligomeric Golgi complex subunit 6</fullName>
        <shortName evidence="1">COG complex subunit 6</shortName>
    </recommendedName>
    <alternativeName>
        <fullName evidence="1">Component of oligomeric Golgi complex 6</fullName>
    </alternativeName>
</protein>
<evidence type="ECO:0000259" key="2">
    <source>
        <dbReference type="Pfam" id="PF06419"/>
    </source>
</evidence>
<name>A0ABP0UQK4_9BRYO</name>
<sequence length="148" mass="16371">MTSSLAPGLARKLKKVLETRTDSPELLASLGTLSSFYADNTLQARRNLRATIERRGLSINEEFLTASESAQKALDAVESEVAGLAECCDRIAKSLSSCSSMTGDIVNATERLKQELDYTTQRQDLITMFLNNYQLHPEEVAALREEDL</sequence>
<dbReference type="Proteomes" id="UP001497512">
    <property type="component" value="Chromosome 5"/>
</dbReference>
<dbReference type="PANTHER" id="PTHR21506">
    <property type="entry name" value="COMPONENT OF OLIGOMERIC GOLGI COMPLEX 6"/>
    <property type="match status" value="1"/>
</dbReference>
<dbReference type="EMBL" id="OZ019897">
    <property type="protein sequence ID" value="CAK9227538.1"/>
    <property type="molecule type" value="Genomic_DNA"/>
</dbReference>
<organism evidence="3 4">
    <name type="scientific">Sphagnum troendelagicum</name>
    <dbReference type="NCBI Taxonomy" id="128251"/>
    <lineage>
        <taxon>Eukaryota</taxon>
        <taxon>Viridiplantae</taxon>
        <taxon>Streptophyta</taxon>
        <taxon>Embryophyta</taxon>
        <taxon>Bryophyta</taxon>
        <taxon>Sphagnophytina</taxon>
        <taxon>Sphagnopsida</taxon>
        <taxon>Sphagnales</taxon>
        <taxon>Sphagnaceae</taxon>
        <taxon>Sphagnum</taxon>
    </lineage>
</organism>
<comment type="subcellular location">
    <subcellularLocation>
        <location evidence="1">Golgi apparatus membrane</location>
        <topology evidence="1">Peripheral membrane protein</topology>
    </subcellularLocation>
</comment>
<comment type="similarity">
    <text evidence="1">Belongs to the COG6 family.</text>
</comment>
<dbReference type="Pfam" id="PF06419">
    <property type="entry name" value="COG6_N"/>
    <property type="match status" value="1"/>
</dbReference>
<evidence type="ECO:0000313" key="4">
    <source>
        <dbReference type="Proteomes" id="UP001497512"/>
    </source>
</evidence>
<dbReference type="PANTHER" id="PTHR21506:SF0">
    <property type="entry name" value="CONSERVED OLIGOMERIC GOLGI COMPLEX SUBUNIT 6"/>
    <property type="match status" value="1"/>
</dbReference>
<keyword evidence="1" id="KW-0472">Membrane</keyword>
<dbReference type="InterPro" id="IPR010490">
    <property type="entry name" value="COG6"/>
</dbReference>
<evidence type="ECO:0000313" key="3">
    <source>
        <dbReference type="EMBL" id="CAK9227538.1"/>
    </source>
</evidence>
<evidence type="ECO:0000256" key="1">
    <source>
        <dbReference type="RuleBase" id="RU365075"/>
    </source>
</evidence>
<dbReference type="InterPro" id="IPR048368">
    <property type="entry name" value="COG6_N"/>
</dbReference>
<keyword evidence="1" id="KW-0653">Protein transport</keyword>
<reference evidence="3" key="1">
    <citation type="submission" date="2024-02" db="EMBL/GenBank/DDBJ databases">
        <authorList>
            <consortium name="ELIXIR-Norway"/>
            <consortium name="Elixir Norway"/>
        </authorList>
    </citation>
    <scope>NUCLEOTIDE SEQUENCE</scope>
</reference>
<comment type="function">
    <text evidence="1">Required for normal Golgi function.</text>
</comment>
<comment type="subunit">
    <text evidence="1">Component of the conserved oligomeric Golgi complex.</text>
</comment>
<accession>A0ABP0UQK4</accession>